<dbReference type="InterPro" id="IPR012910">
    <property type="entry name" value="Plug_dom"/>
</dbReference>
<dbReference type="Pfam" id="PF07715">
    <property type="entry name" value="Plug"/>
    <property type="match status" value="1"/>
</dbReference>
<dbReference type="InterPro" id="IPR023996">
    <property type="entry name" value="TonB-dep_OMP_SusC/RagA"/>
</dbReference>
<organism evidence="10 11">
    <name type="scientific">Chryseolinea soli</name>
    <dbReference type="NCBI Taxonomy" id="2321403"/>
    <lineage>
        <taxon>Bacteria</taxon>
        <taxon>Pseudomonadati</taxon>
        <taxon>Bacteroidota</taxon>
        <taxon>Cytophagia</taxon>
        <taxon>Cytophagales</taxon>
        <taxon>Fulvivirgaceae</taxon>
        <taxon>Chryseolinea</taxon>
    </lineage>
</organism>
<keyword evidence="4 7" id="KW-0812">Transmembrane</keyword>
<dbReference type="Gene3D" id="2.60.40.1120">
    <property type="entry name" value="Carboxypeptidase-like, regulatory domain"/>
    <property type="match status" value="1"/>
</dbReference>
<evidence type="ECO:0000259" key="9">
    <source>
        <dbReference type="SMART" id="SM00965"/>
    </source>
</evidence>
<dbReference type="InterPro" id="IPR011662">
    <property type="entry name" value="Secretin/TonB_short_N"/>
</dbReference>
<dbReference type="Gene3D" id="2.40.170.20">
    <property type="entry name" value="TonB-dependent receptor, beta-barrel domain"/>
    <property type="match status" value="1"/>
</dbReference>
<protein>
    <submittedName>
        <fullName evidence="10">SusC/RagA family TonB-linked outer membrane protein</fullName>
    </submittedName>
</protein>
<dbReference type="Pfam" id="PF07660">
    <property type="entry name" value="STN"/>
    <property type="match status" value="1"/>
</dbReference>
<evidence type="ECO:0000256" key="5">
    <source>
        <dbReference type="ARBA" id="ARBA00023136"/>
    </source>
</evidence>
<evidence type="ECO:0000313" key="10">
    <source>
        <dbReference type="EMBL" id="AYB34492.1"/>
    </source>
</evidence>
<reference evidence="11" key="1">
    <citation type="submission" date="2018-09" db="EMBL/GenBank/DDBJ databases">
        <title>Chryseolinea sp. KIS68-18 isolated from soil.</title>
        <authorList>
            <person name="Weon H.-Y."/>
            <person name="Kwon S.-W."/>
            <person name="Lee S.A."/>
        </authorList>
    </citation>
    <scope>NUCLEOTIDE SEQUENCE [LARGE SCALE GENOMIC DNA]</scope>
    <source>
        <strain evidence="11">KIS68-18</strain>
    </source>
</reference>
<gene>
    <name evidence="10" type="ORF">D4L85_29660</name>
</gene>
<feature type="region of interest" description="Disordered" evidence="8">
    <location>
        <begin position="434"/>
        <end position="454"/>
    </location>
</feature>
<dbReference type="InterPro" id="IPR037066">
    <property type="entry name" value="Plug_dom_sf"/>
</dbReference>
<comment type="similarity">
    <text evidence="7">Belongs to the TonB-dependent receptor family.</text>
</comment>
<dbReference type="NCBIfam" id="TIGR04056">
    <property type="entry name" value="OMP_RagA_SusC"/>
    <property type="match status" value="1"/>
</dbReference>
<proteinExistence type="inferred from homology"/>
<dbReference type="EMBL" id="CP032382">
    <property type="protein sequence ID" value="AYB34492.1"/>
    <property type="molecule type" value="Genomic_DNA"/>
</dbReference>
<evidence type="ECO:0000256" key="4">
    <source>
        <dbReference type="ARBA" id="ARBA00022692"/>
    </source>
</evidence>
<keyword evidence="2 7" id="KW-0813">Transport</keyword>
<dbReference type="SUPFAM" id="SSF49464">
    <property type="entry name" value="Carboxypeptidase regulatory domain-like"/>
    <property type="match status" value="1"/>
</dbReference>
<sequence>MKYFYQCLHPRPMPPGRTKLFNRSLLLVVVLLGLSPVPVRATTHRQAVFSIELHLKDATLKEALREIERQTSYSFVLNESKFKYATRRVTLNLKANNIEQVLDTLLNGTNITYQIRKKQITLIPPKDDRMQLIPLADSGGGFSGINVPFNTGDQFPGMAAPDFTVKGTITDEGGSALPGVNVLVKGTTVGTVTDAGGNFSINVPDEDAVLVLSFIGYETKEIPVNAQSVITASLAPDTKTLEEVVVIGYGTQKKSDLTGSVGTVKAEDIQERQLPSVSQALAGKVTGVAVNINSGRPGGQTNVRIRGFSSISTSNNPLYVIDGVIMPVGTQTNGSYPLNNAIDNINPSDIASMEVLKDASATAIYGARGANGVILITTKRGSTSGGKVSYDMQMSVPTIGPNRVHMLNAKEFLATEQLGWDNIKTYDPAGWNPATQTHSSGRRNPALDRTNPALFDANGNPLYDTDWFKESTQNKMSQNHQLSFTGGNKDNSYGVFLGYRNDNGLLLNSYLKRYSGRFVFDSQLKPWLKVGGSLGYNNQEENIVDFGTGGLNSVRMITEALPILPVRYPDGTFSHNKNYSPSMEGGQNPVDLMTSRKYILLSRTVLGNVYANIKIAEGLELRSTLGTNILEREQNQYDGRPAPETPSYVFPDNQKGSARVQNNRETFWSFENYLTYNKQFGDIHNLTALAGISWQETNIYWFQARSQTFITDFLDTNNLGSAANFLPSPPVESNRSRFAFNSYFGRINYALKEKYLLTVTGRMDGSSKFGESNKYAFFPSAALAWRVTKEPFLVDNPVISNLKLRTSYGFTGNSEINSYSALPSLRTVTSVASNAKTIGVALNRLGNSGLQWEKTAQTDIGVELGLFQNRVNIEADIYYRKTTDMLLDAPLPTSSGYASIVRNVGSMENKGIELALNTVNIQTDNFTWNTIFNISINRNKVLKLATPAPIFGVGNPNFTNQTGVIKEGEPVGSFWGLVRLGTWSTAEAAEAAKYGVNSYRGTGKPILPGDVKYLDVNGDYQINDADRMIIGNGNPKSYGSFINTLKYKNWDLTVDLQYSYGNDVLNMTHHSGEDRTGLANSFNSVLGAWTPENQNSDIAAVRDSKAGYVSNVDTRWLEDGSFLRGRNLLIGYSFNSNLTERLHISRLRIYASTQNFFLKTNFTGNDPEVSTYTTPFAQGQTFFDYPKPTTYMLGLSLGL</sequence>
<evidence type="ECO:0000313" key="11">
    <source>
        <dbReference type="Proteomes" id="UP000266183"/>
    </source>
</evidence>
<accession>A0A385SUE6</accession>
<dbReference type="RefSeq" id="WP_119757751.1">
    <property type="nucleotide sequence ID" value="NZ_CP032382.1"/>
</dbReference>
<dbReference type="GO" id="GO:0009279">
    <property type="term" value="C:cell outer membrane"/>
    <property type="evidence" value="ECO:0007669"/>
    <property type="project" value="UniProtKB-SubCell"/>
</dbReference>
<dbReference type="FunFam" id="2.170.130.10:FF:000008">
    <property type="entry name" value="SusC/RagA family TonB-linked outer membrane protein"/>
    <property type="match status" value="1"/>
</dbReference>
<evidence type="ECO:0000256" key="7">
    <source>
        <dbReference type="PROSITE-ProRule" id="PRU01360"/>
    </source>
</evidence>
<name>A0A385SUE6_9BACT</name>
<dbReference type="PROSITE" id="PS52016">
    <property type="entry name" value="TONB_DEPENDENT_REC_3"/>
    <property type="match status" value="1"/>
</dbReference>
<dbReference type="OrthoDB" id="9768177at2"/>
<keyword evidence="3 7" id="KW-1134">Transmembrane beta strand</keyword>
<evidence type="ECO:0000256" key="2">
    <source>
        <dbReference type="ARBA" id="ARBA00022448"/>
    </source>
</evidence>
<dbReference type="InterPro" id="IPR036942">
    <property type="entry name" value="Beta-barrel_TonB_sf"/>
</dbReference>
<evidence type="ECO:0000256" key="1">
    <source>
        <dbReference type="ARBA" id="ARBA00004571"/>
    </source>
</evidence>
<dbReference type="InterPro" id="IPR039426">
    <property type="entry name" value="TonB-dep_rcpt-like"/>
</dbReference>
<evidence type="ECO:0000256" key="6">
    <source>
        <dbReference type="ARBA" id="ARBA00023237"/>
    </source>
</evidence>
<keyword evidence="6 7" id="KW-0998">Cell outer membrane</keyword>
<dbReference type="InterPro" id="IPR008969">
    <property type="entry name" value="CarboxyPept-like_regulatory"/>
</dbReference>
<dbReference type="AlphaFoldDB" id="A0A385SUE6"/>
<dbReference type="SMART" id="SM00965">
    <property type="entry name" value="STN"/>
    <property type="match status" value="1"/>
</dbReference>
<feature type="domain" description="Secretin/TonB short N-terminal" evidence="9">
    <location>
        <begin position="73"/>
        <end position="125"/>
    </location>
</feature>
<dbReference type="Gene3D" id="2.170.130.10">
    <property type="entry name" value="TonB-dependent receptor, plug domain"/>
    <property type="match status" value="1"/>
</dbReference>
<keyword evidence="11" id="KW-1185">Reference proteome</keyword>
<dbReference type="Pfam" id="PF13715">
    <property type="entry name" value="CarbopepD_reg_2"/>
    <property type="match status" value="1"/>
</dbReference>
<evidence type="ECO:0000256" key="8">
    <source>
        <dbReference type="SAM" id="MobiDB-lite"/>
    </source>
</evidence>
<comment type="subcellular location">
    <subcellularLocation>
        <location evidence="1 7">Cell outer membrane</location>
        <topology evidence="1 7">Multi-pass membrane protein</topology>
    </subcellularLocation>
</comment>
<dbReference type="KEGG" id="chk:D4L85_29660"/>
<evidence type="ECO:0000256" key="3">
    <source>
        <dbReference type="ARBA" id="ARBA00022452"/>
    </source>
</evidence>
<dbReference type="NCBIfam" id="TIGR04057">
    <property type="entry name" value="SusC_RagA_signa"/>
    <property type="match status" value="1"/>
</dbReference>
<dbReference type="InterPro" id="IPR023997">
    <property type="entry name" value="TonB-dep_OMP_SusC/RagA_CS"/>
</dbReference>
<dbReference type="SUPFAM" id="SSF56935">
    <property type="entry name" value="Porins"/>
    <property type="match status" value="1"/>
</dbReference>
<dbReference type="Proteomes" id="UP000266183">
    <property type="component" value="Chromosome"/>
</dbReference>
<feature type="region of interest" description="Disordered" evidence="8">
    <location>
        <begin position="634"/>
        <end position="655"/>
    </location>
</feature>
<keyword evidence="5 7" id="KW-0472">Membrane</keyword>
<dbReference type="Gene3D" id="3.55.50.30">
    <property type="match status" value="1"/>
</dbReference>